<accession>A0A8S5NCF8</accession>
<reference evidence="1" key="1">
    <citation type="journal article" date="2021" name="Proc. Natl. Acad. Sci. U.S.A.">
        <title>A Catalog of Tens of Thousands of Viruses from Human Metagenomes Reveals Hidden Associations with Chronic Diseases.</title>
        <authorList>
            <person name="Tisza M.J."/>
            <person name="Buck C.B."/>
        </authorList>
    </citation>
    <scope>NUCLEOTIDE SEQUENCE</scope>
    <source>
        <strain evidence="1">CtdLA8</strain>
    </source>
</reference>
<dbReference type="InterPro" id="IPR013783">
    <property type="entry name" value="Ig-like_fold"/>
</dbReference>
<dbReference type="EMBL" id="BK015124">
    <property type="protein sequence ID" value="DAD91946.1"/>
    <property type="molecule type" value="Genomic_DNA"/>
</dbReference>
<organism evidence="1">
    <name type="scientific">Siphoviridae sp. ctdLA8</name>
    <dbReference type="NCBI Taxonomy" id="2826398"/>
    <lineage>
        <taxon>Viruses</taxon>
        <taxon>Duplodnaviria</taxon>
        <taxon>Heunggongvirae</taxon>
        <taxon>Uroviricota</taxon>
        <taxon>Caudoviricetes</taxon>
    </lineage>
</organism>
<dbReference type="GO" id="GO:0016829">
    <property type="term" value="F:lyase activity"/>
    <property type="evidence" value="ECO:0007669"/>
    <property type="project" value="UniProtKB-KW"/>
</dbReference>
<name>A0A8S5NCF8_9CAUD</name>
<dbReference type="Gene3D" id="2.60.40.10">
    <property type="entry name" value="Immunoglobulins"/>
    <property type="match status" value="1"/>
</dbReference>
<evidence type="ECO:0000313" key="1">
    <source>
        <dbReference type="EMBL" id="DAD91946.1"/>
    </source>
</evidence>
<keyword evidence="1" id="KW-0456">Lyase</keyword>
<proteinExistence type="predicted"/>
<sequence length="660" mass="71886">MSTTLTLQAVQSAATLYSQPTTTFNTETEYSSDALNNRAFYKMYVSFQPIPAAYQFQKVETIISYLYYRSLYSPAHTETVGSVDPISKSFDASTLNYQNAPGRIGGSSYSLYLYKTGYDSKSWVDAFNSFSKILRCGLMTDVSSWYAVQSSRSANPPYLEVSIGDEIIGLTISNAAPSNGSIVAANSNVFSWKEAASGTCYAEISRTSAKFRWRKSASDTVKEIAVPGTATSIAIPANTFSGDSIQWQISVTANSGVTTTSDWMTLSLTDVESTAVAVAPDRAVLDGASDNVFKWEHIISTGTAQTKAELQQSTDSSTWTALATVTGAANTWTAPAGTFTSGTKYWRVRTYNSKGAAGAWSAATQFIVLAAPATPPVSIVSTEPRPEIRWQSDEQQAYQVEIDGVYASGTRFGTGKTWKAPFYLADGSYTVRIRVQNEYGFWSPWGTAALPVTNVPGGTITLTASAENAVTLAWVDSGNYDFYIVYRDGTPITKTEEHGYVDNMAIGACTYQVRGCYSGNDYYGVSAEVSVSVTPEYNVLYDMDAGEWLTMKYSGLTNQPVTRSISRSIAEVRLSGYTYPVAERSKAKTATYDGNVVFLNRDSAEKFEGMIGHLVCLKLHPSGGCIGYLNEVSGEVNQYKSVYSFMVTQIEYEEEIDIDS</sequence>
<protein>
    <submittedName>
        <fullName evidence="1">Oligo alginate lyase</fullName>
    </submittedName>
</protein>